<gene>
    <name evidence="2" type="ORF">EXIGLDRAFT_159792</name>
</gene>
<reference evidence="2 3" key="1">
    <citation type="journal article" date="2016" name="Mol. Biol. Evol.">
        <title>Comparative Genomics of Early-Diverging Mushroom-Forming Fungi Provides Insights into the Origins of Lignocellulose Decay Capabilities.</title>
        <authorList>
            <person name="Nagy L.G."/>
            <person name="Riley R."/>
            <person name="Tritt A."/>
            <person name="Adam C."/>
            <person name="Daum C."/>
            <person name="Floudas D."/>
            <person name="Sun H."/>
            <person name="Yadav J.S."/>
            <person name="Pangilinan J."/>
            <person name="Larsson K.H."/>
            <person name="Matsuura K."/>
            <person name="Barry K."/>
            <person name="Labutti K."/>
            <person name="Kuo R."/>
            <person name="Ohm R.A."/>
            <person name="Bhattacharya S.S."/>
            <person name="Shirouzu T."/>
            <person name="Yoshinaga Y."/>
            <person name="Martin F.M."/>
            <person name="Grigoriev I.V."/>
            <person name="Hibbett D.S."/>
        </authorList>
    </citation>
    <scope>NUCLEOTIDE SEQUENCE [LARGE SCALE GENOMIC DNA]</scope>
    <source>
        <strain evidence="2 3">HHB12029</strain>
    </source>
</reference>
<name>A0A165FIV2_EXIGL</name>
<accession>A0A165FIV2</accession>
<organism evidence="2 3">
    <name type="scientific">Exidia glandulosa HHB12029</name>
    <dbReference type="NCBI Taxonomy" id="1314781"/>
    <lineage>
        <taxon>Eukaryota</taxon>
        <taxon>Fungi</taxon>
        <taxon>Dikarya</taxon>
        <taxon>Basidiomycota</taxon>
        <taxon>Agaricomycotina</taxon>
        <taxon>Agaricomycetes</taxon>
        <taxon>Auriculariales</taxon>
        <taxon>Exidiaceae</taxon>
        <taxon>Exidia</taxon>
    </lineage>
</organism>
<evidence type="ECO:0000256" key="1">
    <source>
        <dbReference type="SAM" id="MobiDB-lite"/>
    </source>
</evidence>
<proteinExistence type="predicted"/>
<feature type="region of interest" description="Disordered" evidence="1">
    <location>
        <begin position="75"/>
        <end position="116"/>
    </location>
</feature>
<dbReference type="EMBL" id="KV426082">
    <property type="protein sequence ID" value="KZV89068.1"/>
    <property type="molecule type" value="Genomic_DNA"/>
</dbReference>
<evidence type="ECO:0000313" key="2">
    <source>
        <dbReference type="EMBL" id="KZV89068.1"/>
    </source>
</evidence>
<sequence>MYVFTTPSCGVTWTYTPFYAPYRPPSDLQLQLHFFVRGTAICQPTLLLTHQICFSRPPLASPLFSVPHSVSAAWPSNAAPTTSDKDAHKTQRRTPSQAGRDSCRTGRRAAQSEPTHSCVRWTRSRRLLSERRVHIGLRGRFVRGSAADWKDVLEALTDIRVIYWDATKHRIPSTPGSRLEAYTLAIKLIGQDRRRTPMWSRSIRMPIAPFVRLRAGGQKSQ</sequence>
<keyword evidence="3" id="KW-1185">Reference proteome</keyword>
<dbReference type="Proteomes" id="UP000077266">
    <property type="component" value="Unassembled WGS sequence"/>
</dbReference>
<evidence type="ECO:0000313" key="3">
    <source>
        <dbReference type="Proteomes" id="UP000077266"/>
    </source>
</evidence>
<dbReference type="AlphaFoldDB" id="A0A165FIV2"/>
<dbReference type="InParanoid" id="A0A165FIV2"/>
<protein>
    <submittedName>
        <fullName evidence="2">Uncharacterized protein</fullName>
    </submittedName>
</protein>